<dbReference type="AlphaFoldDB" id="A0A9J5YF09"/>
<name>A0A9J5YF09_SOLCO</name>
<protein>
    <submittedName>
        <fullName evidence="1">Uncharacterized protein</fullName>
    </submittedName>
</protein>
<dbReference type="Proteomes" id="UP000824120">
    <property type="component" value="Chromosome 7"/>
</dbReference>
<keyword evidence="2" id="KW-1185">Reference proteome</keyword>
<sequence>MEGMGNFEMGKRGMGRLLQGMGDFANFSPDLLGFSREEEERGRRGRLELYAYCCTLLLLELGRERG</sequence>
<organism evidence="1 2">
    <name type="scientific">Solanum commersonii</name>
    <name type="common">Commerson's wild potato</name>
    <name type="synonym">Commerson's nightshade</name>
    <dbReference type="NCBI Taxonomy" id="4109"/>
    <lineage>
        <taxon>Eukaryota</taxon>
        <taxon>Viridiplantae</taxon>
        <taxon>Streptophyta</taxon>
        <taxon>Embryophyta</taxon>
        <taxon>Tracheophyta</taxon>
        <taxon>Spermatophyta</taxon>
        <taxon>Magnoliopsida</taxon>
        <taxon>eudicotyledons</taxon>
        <taxon>Gunneridae</taxon>
        <taxon>Pentapetalae</taxon>
        <taxon>asterids</taxon>
        <taxon>lamiids</taxon>
        <taxon>Solanales</taxon>
        <taxon>Solanaceae</taxon>
        <taxon>Solanoideae</taxon>
        <taxon>Solaneae</taxon>
        <taxon>Solanum</taxon>
    </lineage>
</organism>
<dbReference type="OrthoDB" id="1323254at2759"/>
<accession>A0A9J5YF09</accession>
<gene>
    <name evidence="1" type="ORF">H5410_038838</name>
</gene>
<evidence type="ECO:0000313" key="1">
    <source>
        <dbReference type="EMBL" id="KAG5597606.1"/>
    </source>
</evidence>
<proteinExistence type="predicted"/>
<reference evidence="1 2" key="1">
    <citation type="submission" date="2020-09" db="EMBL/GenBank/DDBJ databases">
        <title>De no assembly of potato wild relative species, Solanum commersonii.</title>
        <authorList>
            <person name="Cho K."/>
        </authorList>
    </citation>
    <scope>NUCLEOTIDE SEQUENCE [LARGE SCALE GENOMIC DNA]</scope>
    <source>
        <strain evidence="1">LZ3.2</strain>
        <tissue evidence="1">Leaf</tissue>
    </source>
</reference>
<evidence type="ECO:0000313" key="2">
    <source>
        <dbReference type="Proteomes" id="UP000824120"/>
    </source>
</evidence>
<comment type="caution">
    <text evidence="1">The sequence shown here is derived from an EMBL/GenBank/DDBJ whole genome shotgun (WGS) entry which is preliminary data.</text>
</comment>
<dbReference type="EMBL" id="JACXVP010000007">
    <property type="protein sequence ID" value="KAG5597606.1"/>
    <property type="molecule type" value="Genomic_DNA"/>
</dbReference>